<keyword evidence="1" id="KW-0808">Transferase</keyword>
<dbReference type="Gene3D" id="3.40.50.2000">
    <property type="entry name" value="Glycogen Phosphorylase B"/>
    <property type="match status" value="2"/>
</dbReference>
<dbReference type="Pfam" id="PF13439">
    <property type="entry name" value="Glyco_transf_4"/>
    <property type="match status" value="1"/>
</dbReference>
<evidence type="ECO:0000259" key="3">
    <source>
        <dbReference type="Pfam" id="PF00534"/>
    </source>
</evidence>
<dbReference type="GeneID" id="77728550"/>
<feature type="region of interest" description="Disordered" evidence="2">
    <location>
        <begin position="1"/>
        <end position="41"/>
    </location>
</feature>
<proteinExistence type="predicted"/>
<dbReference type="GO" id="GO:0016757">
    <property type="term" value="F:glycosyltransferase activity"/>
    <property type="evidence" value="ECO:0007669"/>
    <property type="project" value="UniProtKB-KW"/>
</dbReference>
<gene>
    <name evidence="5" type="ORF">MKK02DRAFT_36086</name>
</gene>
<dbReference type="InterPro" id="IPR001296">
    <property type="entry name" value="Glyco_trans_1"/>
</dbReference>
<dbReference type="CDD" id="cd03814">
    <property type="entry name" value="GT4-like"/>
    <property type="match status" value="1"/>
</dbReference>
<dbReference type="EMBL" id="JAKWFO010000003">
    <property type="protein sequence ID" value="KAI9638243.1"/>
    <property type="molecule type" value="Genomic_DNA"/>
</dbReference>
<evidence type="ECO:0000256" key="2">
    <source>
        <dbReference type="SAM" id="MobiDB-lite"/>
    </source>
</evidence>
<feature type="domain" description="Glycosyl transferase family 1" evidence="3">
    <location>
        <begin position="339"/>
        <end position="468"/>
    </location>
</feature>
<keyword evidence="6" id="KW-1185">Reference proteome</keyword>
<organism evidence="5 6">
    <name type="scientific">Dioszegia hungarica</name>
    <dbReference type="NCBI Taxonomy" id="4972"/>
    <lineage>
        <taxon>Eukaryota</taxon>
        <taxon>Fungi</taxon>
        <taxon>Dikarya</taxon>
        <taxon>Basidiomycota</taxon>
        <taxon>Agaricomycotina</taxon>
        <taxon>Tremellomycetes</taxon>
        <taxon>Tremellales</taxon>
        <taxon>Bulleribasidiaceae</taxon>
        <taxon>Dioszegia</taxon>
    </lineage>
</organism>
<dbReference type="PANTHER" id="PTHR45947:SF3">
    <property type="entry name" value="SULFOQUINOVOSYL TRANSFERASE SQD2"/>
    <property type="match status" value="1"/>
</dbReference>
<dbReference type="PANTHER" id="PTHR45947">
    <property type="entry name" value="SULFOQUINOVOSYL TRANSFERASE SQD2"/>
    <property type="match status" value="1"/>
</dbReference>
<evidence type="ECO:0000313" key="5">
    <source>
        <dbReference type="EMBL" id="KAI9638243.1"/>
    </source>
</evidence>
<dbReference type="InterPro" id="IPR028098">
    <property type="entry name" value="Glyco_trans_4-like_N"/>
</dbReference>
<dbReference type="InterPro" id="IPR050194">
    <property type="entry name" value="Glycosyltransferase_grp1"/>
</dbReference>
<dbReference type="Pfam" id="PF00534">
    <property type="entry name" value="Glycos_transf_1"/>
    <property type="match status" value="1"/>
</dbReference>
<dbReference type="SUPFAM" id="SSF53756">
    <property type="entry name" value="UDP-Glycosyltransferase/glycogen phosphorylase"/>
    <property type="match status" value="2"/>
</dbReference>
<protein>
    <submittedName>
        <fullName evidence="5">Uncharacterized protein</fullName>
    </submittedName>
</protein>
<feature type="compositionally biased region" description="Polar residues" evidence="2">
    <location>
        <begin position="26"/>
        <end position="37"/>
    </location>
</feature>
<dbReference type="AlphaFoldDB" id="A0AA38HBK1"/>
<comment type="caution">
    <text evidence="5">The sequence shown here is derived from an EMBL/GenBank/DDBJ whole genome shotgun (WGS) entry which is preliminary data.</text>
</comment>
<dbReference type="Proteomes" id="UP001164286">
    <property type="component" value="Unassembled WGS sequence"/>
</dbReference>
<name>A0AA38HBK1_9TREE</name>
<accession>A0AA38HBK1</accession>
<evidence type="ECO:0000313" key="6">
    <source>
        <dbReference type="Proteomes" id="UP001164286"/>
    </source>
</evidence>
<reference evidence="5" key="1">
    <citation type="journal article" date="2022" name="G3 (Bethesda)">
        <title>High quality genome of the basidiomycete yeast Dioszegia hungarica PDD-24b-2 isolated from cloud water.</title>
        <authorList>
            <person name="Jarrige D."/>
            <person name="Haridas S."/>
            <person name="Bleykasten-Grosshans C."/>
            <person name="Joly M."/>
            <person name="Nadalig T."/>
            <person name="Sancelme M."/>
            <person name="Vuilleumier S."/>
            <person name="Grigoriev I.V."/>
            <person name="Amato P."/>
            <person name="Bringel F."/>
        </authorList>
    </citation>
    <scope>NUCLEOTIDE SEQUENCE</scope>
    <source>
        <strain evidence="5">PDD-24b-2</strain>
    </source>
</reference>
<sequence length="635" mass="69940">MPSFDLPEPSLEYGDAQARSPHYLATSDSNRSTTPTLSEPYPWRYDLTPQERDERELHLFGARGRSGLRVVIVTENFLPKVDGVTRTLARLLEHLEREGHQCMLLGPETGMGHYASHPLVGTAGVPLVVYPGLKLNFLRPKFMRAIKDFQPDVIHFVDPIWLGAQTLMAMELGWAGEDWVSDGGPALGSGIRGAVVASYHTNLATYATLFGMAWLEPIMWRFQSWLYSKTLLTLCPSPSTLSMLEGQSFSGVRLWPRGVDLSQFGRHRRSSAMRASWGVGDAPVVAPPSKTEHSPIGMGTHWQGRKASLPLTPPLTPWTGPIDQPLPSPTAPSSLPSRVVLLYVGRISWEKNLHLLLAAYAKLGQKLVGSGVEMPKMVFVGDGPAKAELEAMCGKKGYDAVFMGHRSGQELAECYASADVFAFPSFTETFGQVVLEALASGLPVIGLDAEGTRDLVQHSETGLLLPLPTSASSSSNPSRSWPLICRDNTSPVFAQCAEEYADLLARAVCEHDERRRMGDKGSTEGIRGYTWWDAMERCVDGYRESMRIARQRRQVEVITHDMGAAPCDISAVPASPRTSRMNRLVSRRLAHRGGWSNPAEEGVPVRKSGVGMFRRVKSETGETVWHLTDHGQRRC</sequence>
<keyword evidence="1" id="KW-0328">Glycosyltransferase</keyword>
<evidence type="ECO:0000259" key="4">
    <source>
        <dbReference type="Pfam" id="PF13439"/>
    </source>
</evidence>
<dbReference type="RefSeq" id="XP_052948020.1">
    <property type="nucleotide sequence ID" value="XM_053089345.1"/>
</dbReference>
<feature type="domain" description="Glycosyltransferase subfamily 4-like N-terminal" evidence="4">
    <location>
        <begin position="81"/>
        <end position="262"/>
    </location>
</feature>
<evidence type="ECO:0000256" key="1">
    <source>
        <dbReference type="ARBA" id="ARBA00022676"/>
    </source>
</evidence>